<feature type="transmembrane region" description="Helical" evidence="8">
    <location>
        <begin position="159"/>
        <end position="178"/>
    </location>
</feature>
<keyword evidence="6 8" id="KW-0472">Membrane</keyword>
<evidence type="ECO:0000256" key="3">
    <source>
        <dbReference type="ARBA" id="ARBA00022679"/>
    </source>
</evidence>
<feature type="transmembrane region" description="Helical" evidence="8">
    <location>
        <begin position="315"/>
        <end position="342"/>
    </location>
</feature>
<feature type="transmembrane region" description="Helical" evidence="8">
    <location>
        <begin position="354"/>
        <end position="377"/>
    </location>
</feature>
<evidence type="ECO:0000256" key="8">
    <source>
        <dbReference type="SAM" id="Phobius"/>
    </source>
</evidence>
<comment type="similarity">
    <text evidence="7">Belongs to the glycosyltransferase 87 family.</text>
</comment>
<keyword evidence="3" id="KW-0808">Transferase</keyword>
<name>A0A317RBV4_9BURK</name>
<gene>
    <name evidence="9" type="ORF">DFR36_10342</name>
</gene>
<evidence type="ECO:0000256" key="6">
    <source>
        <dbReference type="ARBA" id="ARBA00023136"/>
    </source>
</evidence>
<evidence type="ECO:0000256" key="7">
    <source>
        <dbReference type="ARBA" id="ARBA00024033"/>
    </source>
</evidence>
<dbReference type="GO" id="GO:0016758">
    <property type="term" value="F:hexosyltransferase activity"/>
    <property type="evidence" value="ECO:0007669"/>
    <property type="project" value="InterPro"/>
</dbReference>
<feature type="transmembrane region" description="Helical" evidence="8">
    <location>
        <begin position="136"/>
        <end position="153"/>
    </location>
</feature>
<organism evidence="9 10">
    <name type="scientific">Melaminivora alkalimesophila</name>
    <dbReference type="NCBI Taxonomy" id="1165852"/>
    <lineage>
        <taxon>Bacteria</taxon>
        <taxon>Pseudomonadati</taxon>
        <taxon>Pseudomonadota</taxon>
        <taxon>Betaproteobacteria</taxon>
        <taxon>Burkholderiales</taxon>
        <taxon>Comamonadaceae</taxon>
        <taxon>Melaminivora</taxon>
    </lineage>
</organism>
<dbReference type="Proteomes" id="UP000246483">
    <property type="component" value="Unassembled WGS sequence"/>
</dbReference>
<evidence type="ECO:0000313" key="9">
    <source>
        <dbReference type="EMBL" id="PWW46767.1"/>
    </source>
</evidence>
<comment type="caution">
    <text evidence="9">The sequence shown here is derived from an EMBL/GenBank/DDBJ whole genome shotgun (WGS) entry which is preliminary data.</text>
</comment>
<accession>A0A317RBV4</accession>
<keyword evidence="5 8" id="KW-1133">Transmembrane helix</keyword>
<feature type="transmembrane region" description="Helical" evidence="8">
    <location>
        <begin position="217"/>
        <end position="237"/>
    </location>
</feature>
<comment type="subcellular location">
    <subcellularLocation>
        <location evidence="1">Cell membrane</location>
        <topology evidence="1">Multi-pass membrane protein</topology>
    </subcellularLocation>
</comment>
<keyword evidence="10" id="KW-1185">Reference proteome</keyword>
<feature type="transmembrane region" description="Helical" evidence="8">
    <location>
        <begin position="106"/>
        <end position="129"/>
    </location>
</feature>
<evidence type="ECO:0000256" key="1">
    <source>
        <dbReference type="ARBA" id="ARBA00004651"/>
    </source>
</evidence>
<feature type="transmembrane region" description="Helical" evidence="8">
    <location>
        <begin position="283"/>
        <end position="303"/>
    </location>
</feature>
<evidence type="ECO:0000313" key="10">
    <source>
        <dbReference type="Proteomes" id="UP000246483"/>
    </source>
</evidence>
<feature type="transmembrane region" description="Helical" evidence="8">
    <location>
        <begin position="389"/>
        <end position="406"/>
    </location>
</feature>
<evidence type="ECO:0000256" key="5">
    <source>
        <dbReference type="ARBA" id="ARBA00022989"/>
    </source>
</evidence>
<dbReference type="InterPro" id="IPR018584">
    <property type="entry name" value="GT87"/>
</dbReference>
<feature type="transmembrane region" description="Helical" evidence="8">
    <location>
        <begin position="190"/>
        <end position="211"/>
    </location>
</feature>
<keyword evidence="2" id="KW-1003">Cell membrane</keyword>
<proteinExistence type="inferred from homology"/>
<reference evidence="9 10" key="1">
    <citation type="submission" date="2018-05" db="EMBL/GenBank/DDBJ databases">
        <title>Genomic Encyclopedia of Type Strains, Phase IV (KMG-IV): sequencing the most valuable type-strain genomes for metagenomic binning, comparative biology and taxonomic classification.</title>
        <authorList>
            <person name="Goeker M."/>
        </authorList>
    </citation>
    <scope>NUCLEOTIDE SEQUENCE [LARGE SCALE GENOMIC DNA]</scope>
    <source>
        <strain evidence="9 10">DSM 26006</strain>
    </source>
</reference>
<evidence type="ECO:0000256" key="2">
    <source>
        <dbReference type="ARBA" id="ARBA00022475"/>
    </source>
</evidence>
<dbReference type="Pfam" id="PF09594">
    <property type="entry name" value="GT87"/>
    <property type="match status" value="1"/>
</dbReference>
<sequence length="417" mass="46726">MQKELEILIKRPPTWLWFLLLVWAGIIFLIYAESFLDQLAAPIGSDFYKFYLSAQRLLAGESAYWSRDTLISGAASLSNEVHAGLHPNLNPPFFNVLMVPLAALDYGIAFSLWSVFSMLCGAVGVSLVLKNRWVGTPPVVVNFLVQLVFFSYYPSFSNFNYGQLAFFIFFILALALNFCNAGNKTAGGILIGLAASIKLFCGFFILMLFFAKSWRAFFASALTVAVFALVGAALGGVESYLQYFAMLKTIDWYGVNWNASYTGFFYKILSSEYGFGCEAARGLWVQAANMLTVLIAAYFSFQMASEVEKNQFNGFFALAVPLMLIISPLGWSYYFPLLFLVFPKLLEEVRCRGWGLTVMVFFLGLSITFLRIGLVIFDGLGAEGWHMNLLFYGLFLVVLAVVFMNYKPMDVKNKFEG</sequence>
<dbReference type="EMBL" id="QGUB01000003">
    <property type="protein sequence ID" value="PWW46767.1"/>
    <property type="molecule type" value="Genomic_DNA"/>
</dbReference>
<dbReference type="AlphaFoldDB" id="A0A317RBV4"/>
<feature type="transmembrane region" description="Helical" evidence="8">
    <location>
        <begin position="12"/>
        <end position="32"/>
    </location>
</feature>
<evidence type="ECO:0000256" key="4">
    <source>
        <dbReference type="ARBA" id="ARBA00022692"/>
    </source>
</evidence>
<dbReference type="GO" id="GO:0005886">
    <property type="term" value="C:plasma membrane"/>
    <property type="evidence" value="ECO:0007669"/>
    <property type="project" value="UniProtKB-SubCell"/>
</dbReference>
<dbReference type="RefSeq" id="WP_081501101.1">
    <property type="nucleotide sequence ID" value="NZ_ALEE01000269.1"/>
</dbReference>
<protein>
    <submittedName>
        <fullName evidence="9">Uncharacterized protein DUF2029</fullName>
    </submittedName>
</protein>
<keyword evidence="4 8" id="KW-0812">Transmembrane</keyword>